<proteinExistence type="predicted"/>
<organism evidence="3 4">
    <name type="scientific">Amycolatopsis camponoti</name>
    <dbReference type="NCBI Taxonomy" id="2606593"/>
    <lineage>
        <taxon>Bacteria</taxon>
        <taxon>Bacillati</taxon>
        <taxon>Actinomycetota</taxon>
        <taxon>Actinomycetes</taxon>
        <taxon>Pseudonocardiales</taxon>
        <taxon>Pseudonocardiaceae</taxon>
        <taxon>Amycolatopsis</taxon>
    </lineage>
</organism>
<accession>A0A6I8LR91</accession>
<dbReference type="PANTHER" id="PTHR47485:SF1">
    <property type="entry name" value="THYLAKOID LUMENAL 17.4 KDA PROTEIN, CHLOROPLASTIC"/>
    <property type="match status" value="1"/>
</dbReference>
<sequence>MKCDCCLVTATRSTSSRPRRHLPTSPALGRSSRVRLRRPAPLRSKHRMTVNWAAISSLITGLAALGALIFTGQAVTASQEQVAIAQAQNQLAEQGQITDRYGKAVEQIGQEGPEHLQLRLGGIYSLERIAHDSPRDQPTILEVLLAFIRTNTHANFVAPAGSPIRANNTCSTLPTTGPDIQAALAVIGRRDVKHDDYSRINLSKACLRGARISGRFDNASLDYADLSGANLSGADFNHSTFLYTIFNGGFLLDANFDHAQFPSASFLGTYLYRSNLKDARLNGANLTNGLLNDARLNGADLTAANFTNSILRGVDLTGVRHDATTSMGGAQTDGATRGMWW</sequence>
<keyword evidence="4" id="KW-1185">Reference proteome</keyword>
<dbReference type="EMBL" id="CABVGP010000002">
    <property type="protein sequence ID" value="VVJ19622.1"/>
    <property type="molecule type" value="Genomic_DNA"/>
</dbReference>
<dbReference type="PANTHER" id="PTHR47485">
    <property type="entry name" value="THYLAKOID LUMENAL 17.4 KDA PROTEIN, CHLOROPLASTIC"/>
    <property type="match status" value="1"/>
</dbReference>
<dbReference type="InterPro" id="IPR001646">
    <property type="entry name" value="5peptide_repeat"/>
</dbReference>
<gene>
    <name evidence="3" type="ORF">AA23TX_04643</name>
</gene>
<keyword evidence="2" id="KW-1133">Transmembrane helix</keyword>
<protein>
    <recommendedName>
        <fullName evidence="5">Pentapeptide repeat-containing protein</fullName>
    </recommendedName>
</protein>
<dbReference type="SUPFAM" id="SSF141571">
    <property type="entry name" value="Pentapeptide repeat-like"/>
    <property type="match status" value="1"/>
</dbReference>
<dbReference type="Pfam" id="PF00805">
    <property type="entry name" value="Pentapeptide"/>
    <property type="match status" value="2"/>
</dbReference>
<dbReference type="Proteomes" id="UP000399805">
    <property type="component" value="Unassembled WGS sequence"/>
</dbReference>
<keyword evidence="2" id="KW-0472">Membrane</keyword>
<keyword evidence="1" id="KW-0677">Repeat</keyword>
<evidence type="ECO:0000256" key="2">
    <source>
        <dbReference type="SAM" id="Phobius"/>
    </source>
</evidence>
<dbReference type="Gene3D" id="2.160.20.80">
    <property type="entry name" value="E3 ubiquitin-protein ligase SopA"/>
    <property type="match status" value="1"/>
</dbReference>
<keyword evidence="2" id="KW-0812">Transmembrane</keyword>
<feature type="transmembrane region" description="Helical" evidence="2">
    <location>
        <begin position="50"/>
        <end position="70"/>
    </location>
</feature>
<evidence type="ECO:0000313" key="4">
    <source>
        <dbReference type="Proteomes" id="UP000399805"/>
    </source>
</evidence>
<reference evidence="3 4" key="1">
    <citation type="submission" date="2019-09" db="EMBL/GenBank/DDBJ databases">
        <authorList>
            <person name="Leyn A S."/>
        </authorList>
    </citation>
    <scope>NUCLEOTIDE SEQUENCE [LARGE SCALE GENOMIC DNA]</scope>
    <source>
        <strain evidence="3">AA231_1</strain>
    </source>
</reference>
<evidence type="ECO:0000313" key="3">
    <source>
        <dbReference type="EMBL" id="VVJ19622.1"/>
    </source>
</evidence>
<name>A0A6I8LR91_9PSEU</name>
<evidence type="ECO:0008006" key="5">
    <source>
        <dbReference type="Google" id="ProtNLM"/>
    </source>
</evidence>
<dbReference type="AlphaFoldDB" id="A0A6I8LR91"/>
<evidence type="ECO:0000256" key="1">
    <source>
        <dbReference type="ARBA" id="ARBA00022737"/>
    </source>
</evidence>